<reference evidence="1 2" key="1">
    <citation type="submission" date="2018-02" db="EMBL/GenBank/DDBJ databases">
        <title>The genomes of Aspergillus section Nigri reveals drivers in fungal speciation.</title>
        <authorList>
            <consortium name="DOE Joint Genome Institute"/>
            <person name="Vesth T.C."/>
            <person name="Nybo J."/>
            <person name="Theobald S."/>
            <person name="Brandl J."/>
            <person name="Frisvad J.C."/>
            <person name="Nielsen K.F."/>
            <person name="Lyhne E.K."/>
            <person name="Kogle M.E."/>
            <person name="Kuo A."/>
            <person name="Riley R."/>
            <person name="Clum A."/>
            <person name="Nolan M."/>
            <person name="Lipzen A."/>
            <person name="Salamov A."/>
            <person name="Henrissat B."/>
            <person name="Wiebenga A."/>
            <person name="De vries R.P."/>
            <person name="Grigoriev I.V."/>
            <person name="Mortensen U.H."/>
            <person name="Andersen M.R."/>
            <person name="Baker S.E."/>
        </authorList>
    </citation>
    <scope>NUCLEOTIDE SEQUENCE [LARGE SCALE GENOMIC DNA]</scope>
    <source>
        <strain evidence="1 2">CBS 101889</strain>
    </source>
</reference>
<gene>
    <name evidence="1" type="ORF">BO97DRAFT_252787</name>
</gene>
<dbReference type="GeneID" id="37195147"/>
<organism evidence="1 2">
    <name type="scientific">Aspergillus homomorphus (strain CBS 101889)</name>
    <dbReference type="NCBI Taxonomy" id="1450537"/>
    <lineage>
        <taxon>Eukaryota</taxon>
        <taxon>Fungi</taxon>
        <taxon>Dikarya</taxon>
        <taxon>Ascomycota</taxon>
        <taxon>Pezizomycotina</taxon>
        <taxon>Eurotiomycetes</taxon>
        <taxon>Eurotiomycetidae</taxon>
        <taxon>Eurotiales</taxon>
        <taxon>Aspergillaceae</taxon>
        <taxon>Aspergillus</taxon>
        <taxon>Aspergillus subgen. Circumdati</taxon>
    </lineage>
</organism>
<dbReference type="RefSeq" id="XP_025546536.1">
    <property type="nucleotide sequence ID" value="XM_025690858.1"/>
</dbReference>
<keyword evidence="2" id="KW-1185">Reference proteome</keyword>
<dbReference type="Proteomes" id="UP000248961">
    <property type="component" value="Unassembled WGS sequence"/>
</dbReference>
<dbReference type="VEuPathDB" id="FungiDB:BO97DRAFT_252787"/>
<evidence type="ECO:0000313" key="2">
    <source>
        <dbReference type="Proteomes" id="UP000248961"/>
    </source>
</evidence>
<name>A0A395HHI8_ASPHC</name>
<sequence>MWVCGNRTKIEFLSCVGGSKHEREAKSCWHVSSATPHPPLGICNHPRRLPRVANHGRKKKEPQKQLAIIGQSHRRSLLIHDRDQAGCRSRSASSARYLQILPHSLPLLMISNHSAPLASIHGSSRNHTIVPADGSIVMVTWSERERKSRTGG</sequence>
<evidence type="ECO:0000313" key="1">
    <source>
        <dbReference type="EMBL" id="RAL07382.1"/>
    </source>
</evidence>
<dbReference type="EMBL" id="KZ824333">
    <property type="protein sequence ID" value="RAL07382.1"/>
    <property type="molecule type" value="Genomic_DNA"/>
</dbReference>
<dbReference type="AlphaFoldDB" id="A0A395HHI8"/>
<protein>
    <submittedName>
        <fullName evidence="1">Uncharacterized protein</fullName>
    </submittedName>
</protein>
<proteinExistence type="predicted"/>
<accession>A0A395HHI8</accession>